<evidence type="ECO:0000313" key="4">
    <source>
        <dbReference type="EMBL" id="KRQ86595.1"/>
    </source>
</evidence>
<evidence type="ECO:0000259" key="3">
    <source>
        <dbReference type="PROSITE" id="PS51786"/>
    </source>
</evidence>
<feature type="active site" evidence="2">
    <location>
        <position position="643"/>
    </location>
</feature>
<dbReference type="RefSeq" id="WP_057978847.1">
    <property type="nucleotide sequence ID" value="NZ_LKHP01000008.1"/>
</dbReference>
<reference evidence="4 5" key="1">
    <citation type="submission" date="2015-09" db="EMBL/GenBank/DDBJ databases">
        <title>Draft genome sequence of a Caloramator mitchellensis, a moderate thermophile from the Great Artesian Basin of Australia.</title>
        <authorList>
            <person name="Patel B.K."/>
        </authorList>
    </citation>
    <scope>NUCLEOTIDE SEQUENCE [LARGE SCALE GENOMIC DNA]</scope>
    <source>
        <strain evidence="4 5">VF08</strain>
    </source>
</reference>
<dbReference type="InterPro" id="IPR014721">
    <property type="entry name" value="Ribsml_uS5_D2-typ_fold_subgr"/>
</dbReference>
<dbReference type="InterPro" id="IPR020568">
    <property type="entry name" value="Ribosomal_Su5_D2-typ_SF"/>
</dbReference>
<organism evidence="4 5">
    <name type="scientific">Caloramator mitchellensis</name>
    <dbReference type="NCBI Taxonomy" id="908809"/>
    <lineage>
        <taxon>Bacteria</taxon>
        <taxon>Bacillati</taxon>
        <taxon>Bacillota</taxon>
        <taxon>Clostridia</taxon>
        <taxon>Eubacteriales</taxon>
        <taxon>Clostridiaceae</taxon>
        <taxon>Caloramator</taxon>
    </lineage>
</organism>
<dbReference type="InterPro" id="IPR041699">
    <property type="entry name" value="AAA_32"/>
</dbReference>
<dbReference type="OrthoDB" id="9758568at2"/>
<dbReference type="Pfam" id="PF20436">
    <property type="entry name" value="LonB_AAA-LID"/>
    <property type="match status" value="1"/>
</dbReference>
<evidence type="ECO:0000256" key="1">
    <source>
        <dbReference type="ARBA" id="ARBA00022670"/>
    </source>
</evidence>
<dbReference type="InterPro" id="IPR046843">
    <property type="entry name" value="LonB_AAA-LID"/>
</dbReference>
<dbReference type="GO" id="GO:0006508">
    <property type="term" value="P:proteolysis"/>
    <property type="evidence" value="ECO:0007669"/>
    <property type="project" value="UniProtKB-KW"/>
</dbReference>
<protein>
    <recommendedName>
        <fullName evidence="2">endopeptidase La</fullName>
        <ecNumber evidence="2">3.4.21.53</ecNumber>
    </recommendedName>
</protein>
<name>A0A0R3JSV5_CALMK</name>
<comment type="catalytic activity">
    <reaction evidence="2">
        <text>Hydrolysis of proteins in presence of ATP.</text>
        <dbReference type="EC" id="3.4.21.53"/>
    </reaction>
</comment>
<dbReference type="InterPro" id="IPR027065">
    <property type="entry name" value="Lon_Prtase"/>
</dbReference>
<dbReference type="EC" id="3.4.21.53" evidence="2"/>
<comment type="caution">
    <text evidence="4">The sequence shown here is derived from an EMBL/GenBank/DDBJ whole genome shotgun (WGS) entry which is preliminary data.</text>
</comment>
<keyword evidence="5" id="KW-1185">Reference proteome</keyword>
<dbReference type="STRING" id="908809.ABG79_01578"/>
<accession>A0A0R3JSV5</accession>
<sequence length="778" mass="89889">MKYKKLKYEDLNIRLESLPDFRTTQEIINYKEIIGQERAIRAIETGLKLKKSGYNIFVCGSNGSGRKKYILEKLIQIASDEETPDDWCYVYNFSDSFSPIALNLKPGTSEGFKNDIDNFIDSLFDEIPRLFSEEEYEKARELIIEKFQKESFDLIQKLYDEAKGKNFVVKSTREGFAFIPIRNNEEMTEQEYNELDEKDKEKITEDVRSLKFLALEVLRKTKFLKKEMSEQLRRLDDNSAYETISKRILNLKNKYGYNEKIVKYLDDLQKDVIENIDAFLGGENDQIDESFFKRYFVNVITCNKKKGAPIVFDDFPEFQNLIGVIEYENERGSLVSDFTMIKPGSLHRANGGYLIIDALQLLSTYQGWKALKNALKNEYIQIENLKNQFDIIPIVALKPERIPLNVKVILLGNEYIYYFLYLYDEDFKELFNIKAEFESEIKLNDKIANEFLGFISFYCASNNLPHVTKKAVFELFRFSMRLSENRKYLTSCFRDIIKIIDESAIICISRNGNYINEKDVKAALAEYEKRHSFYKDRVLDMYKDGKYLVQLNGYRIGEINALSVLELGDYSFGKQNRITVTTYMGKEGVINIEREANMSGTIHNKGILILSGYIGQLFGQKFPLSFNASICFEQLYGGIEGDSASAAELIALISSLGDIPIKQSIAITGSINQRGEIQPVGGINQKIEGFFDICNMFGLDGSHGVIIPFSNYDDLVLKDEVLNAIKKGLFNIYLVNNIEECFEILCSDNFIRKNEDLMEVIKKRVEEKLKRYNDVSQK</sequence>
<dbReference type="Pfam" id="PF05362">
    <property type="entry name" value="Lon_C"/>
    <property type="match status" value="1"/>
</dbReference>
<keyword evidence="1 2" id="KW-0645">Protease</keyword>
<dbReference type="GO" id="GO:0030163">
    <property type="term" value="P:protein catabolic process"/>
    <property type="evidence" value="ECO:0007669"/>
    <property type="project" value="InterPro"/>
</dbReference>
<dbReference type="Proteomes" id="UP000052015">
    <property type="component" value="Unassembled WGS sequence"/>
</dbReference>
<dbReference type="SUPFAM" id="SSF54211">
    <property type="entry name" value="Ribosomal protein S5 domain 2-like"/>
    <property type="match status" value="1"/>
</dbReference>
<comment type="similarity">
    <text evidence="2">Belongs to the peptidase S16 family.</text>
</comment>
<gene>
    <name evidence="4" type="primary">lon</name>
    <name evidence="4" type="ORF">ABG79_01578</name>
</gene>
<dbReference type="Pfam" id="PF13654">
    <property type="entry name" value="AAA_32"/>
    <property type="match status" value="1"/>
</dbReference>
<evidence type="ECO:0000313" key="5">
    <source>
        <dbReference type="Proteomes" id="UP000052015"/>
    </source>
</evidence>
<dbReference type="PANTHER" id="PTHR10046">
    <property type="entry name" value="ATP DEPENDENT LON PROTEASE FAMILY MEMBER"/>
    <property type="match status" value="1"/>
</dbReference>
<dbReference type="Pfam" id="PF20437">
    <property type="entry name" value="LonC_helical"/>
    <property type="match status" value="1"/>
</dbReference>
<dbReference type="PATRIC" id="fig|908809.3.peg.1582"/>
<dbReference type="GO" id="GO:0004252">
    <property type="term" value="F:serine-type endopeptidase activity"/>
    <property type="evidence" value="ECO:0007669"/>
    <property type="project" value="UniProtKB-UniRule"/>
</dbReference>
<dbReference type="SUPFAM" id="SSF52540">
    <property type="entry name" value="P-loop containing nucleoside triphosphate hydrolases"/>
    <property type="match status" value="1"/>
</dbReference>
<dbReference type="PROSITE" id="PS51786">
    <property type="entry name" value="LON_PROTEOLYTIC"/>
    <property type="match status" value="1"/>
</dbReference>
<keyword evidence="2" id="KW-0720">Serine protease</keyword>
<dbReference type="InterPro" id="IPR027417">
    <property type="entry name" value="P-loop_NTPase"/>
</dbReference>
<dbReference type="EMBL" id="LKHP01000008">
    <property type="protein sequence ID" value="KRQ86595.1"/>
    <property type="molecule type" value="Genomic_DNA"/>
</dbReference>
<dbReference type="AlphaFoldDB" id="A0A0R3JSV5"/>
<dbReference type="GO" id="GO:0004176">
    <property type="term" value="F:ATP-dependent peptidase activity"/>
    <property type="evidence" value="ECO:0007669"/>
    <property type="project" value="UniProtKB-UniRule"/>
</dbReference>
<dbReference type="PRINTS" id="PR00830">
    <property type="entry name" value="ENDOLAPTASE"/>
</dbReference>
<dbReference type="Gene3D" id="3.40.50.300">
    <property type="entry name" value="P-loop containing nucleotide triphosphate hydrolases"/>
    <property type="match status" value="2"/>
</dbReference>
<feature type="active site" evidence="2">
    <location>
        <position position="686"/>
    </location>
</feature>
<keyword evidence="2 4" id="KW-0378">Hydrolase</keyword>
<dbReference type="InterPro" id="IPR046844">
    <property type="entry name" value="Lon-like_helical"/>
</dbReference>
<dbReference type="InterPro" id="IPR008269">
    <property type="entry name" value="Lon_proteolytic"/>
</dbReference>
<proteinExistence type="inferred from homology"/>
<feature type="domain" description="Lon proteolytic" evidence="3">
    <location>
        <begin position="553"/>
        <end position="748"/>
    </location>
</feature>
<dbReference type="Gene3D" id="1.10.8.60">
    <property type="match status" value="1"/>
</dbReference>
<dbReference type="GO" id="GO:0005524">
    <property type="term" value="F:ATP binding"/>
    <property type="evidence" value="ECO:0007669"/>
    <property type="project" value="InterPro"/>
</dbReference>
<evidence type="ECO:0000256" key="2">
    <source>
        <dbReference type="PROSITE-ProRule" id="PRU01122"/>
    </source>
</evidence>
<dbReference type="Gene3D" id="3.30.230.10">
    <property type="match status" value="1"/>
</dbReference>